<evidence type="ECO:0008006" key="4">
    <source>
        <dbReference type="Google" id="ProtNLM"/>
    </source>
</evidence>
<gene>
    <name evidence="2" type="ORF">NHG85_04415</name>
</gene>
<dbReference type="Proteomes" id="UP001139477">
    <property type="component" value="Unassembled WGS sequence"/>
</dbReference>
<dbReference type="AlphaFoldDB" id="A0A9X2JP63"/>
<evidence type="ECO:0000256" key="1">
    <source>
        <dbReference type="SAM" id="Coils"/>
    </source>
</evidence>
<sequence>MKPPEKKRDLDARIEEAQARLKDLRAVARKQARRDETRRKIIYGAAILEIVARWRDGEGKSETKKAEEASKADRMMLALHKMITRESDRGFLGIDTDG</sequence>
<accession>A0A9X2JP63</accession>
<organism evidence="2 3">
    <name type="scientific">Limimaricola litoreus</name>
    <dbReference type="NCBI Taxonomy" id="2955316"/>
    <lineage>
        <taxon>Bacteria</taxon>
        <taxon>Pseudomonadati</taxon>
        <taxon>Pseudomonadota</taxon>
        <taxon>Alphaproteobacteria</taxon>
        <taxon>Rhodobacterales</taxon>
        <taxon>Paracoccaceae</taxon>
        <taxon>Limimaricola</taxon>
    </lineage>
</organism>
<proteinExistence type="predicted"/>
<keyword evidence="1" id="KW-0175">Coiled coil</keyword>
<name>A0A9X2JP63_9RHOB</name>
<evidence type="ECO:0000313" key="2">
    <source>
        <dbReference type="EMBL" id="MCP1167775.1"/>
    </source>
</evidence>
<feature type="coiled-coil region" evidence="1">
    <location>
        <begin position="7"/>
        <end position="34"/>
    </location>
</feature>
<dbReference type="RefSeq" id="WP_253330191.1">
    <property type="nucleotide sequence ID" value="NZ_JAMYXC010000053.1"/>
</dbReference>
<dbReference type="EMBL" id="JAMYXC010000053">
    <property type="protein sequence ID" value="MCP1167775.1"/>
    <property type="molecule type" value="Genomic_DNA"/>
</dbReference>
<reference evidence="2" key="1">
    <citation type="submission" date="2022-06" db="EMBL/GenBank/DDBJ databases">
        <title>Limimaricola sediminis sp. nov., isolated from an intertidal sediment.</title>
        <authorList>
            <person name="Shao X."/>
        </authorList>
    </citation>
    <scope>NUCLEOTIDE SEQUENCE</scope>
    <source>
        <strain evidence="2">ASW11-118</strain>
    </source>
</reference>
<keyword evidence="3" id="KW-1185">Reference proteome</keyword>
<evidence type="ECO:0000313" key="3">
    <source>
        <dbReference type="Proteomes" id="UP001139477"/>
    </source>
</evidence>
<comment type="caution">
    <text evidence="2">The sequence shown here is derived from an EMBL/GenBank/DDBJ whole genome shotgun (WGS) entry which is preliminary data.</text>
</comment>
<protein>
    <recommendedName>
        <fullName evidence="4">Mobilization protein</fullName>
    </recommendedName>
</protein>